<dbReference type="PROSITE" id="PS00455">
    <property type="entry name" value="AMP_BINDING"/>
    <property type="match status" value="1"/>
</dbReference>
<dbReference type="Proteomes" id="UP000644020">
    <property type="component" value="Unassembled WGS sequence"/>
</dbReference>
<evidence type="ECO:0000256" key="3">
    <source>
        <dbReference type="ARBA" id="ARBA00022553"/>
    </source>
</evidence>
<dbReference type="NCBIfam" id="TIGR01733">
    <property type="entry name" value="AA-adenyl-dom"/>
    <property type="match status" value="1"/>
</dbReference>
<dbReference type="SUPFAM" id="SSF56801">
    <property type="entry name" value="Acetyl-CoA synthetase-like"/>
    <property type="match status" value="1"/>
</dbReference>
<dbReference type="GO" id="GO:0005829">
    <property type="term" value="C:cytosol"/>
    <property type="evidence" value="ECO:0007669"/>
    <property type="project" value="TreeGrafter"/>
</dbReference>
<evidence type="ECO:0000256" key="2">
    <source>
        <dbReference type="ARBA" id="ARBA00022450"/>
    </source>
</evidence>
<dbReference type="SUPFAM" id="SSF47336">
    <property type="entry name" value="ACP-like"/>
    <property type="match status" value="1"/>
</dbReference>
<evidence type="ECO:0000313" key="8">
    <source>
        <dbReference type="Proteomes" id="UP000644020"/>
    </source>
</evidence>
<accession>A0A918W611</accession>
<dbReference type="GO" id="GO:0031177">
    <property type="term" value="F:phosphopantetheine binding"/>
    <property type="evidence" value="ECO:0007669"/>
    <property type="project" value="InterPro"/>
</dbReference>
<sequence length="1340" mass="142044">MPGSPAGSPRRLPLTEGQAGIWYGQRLDASKLAYAYTESLELRGPLEPPLLQEAVRRTLAEADALRADFGEDDDGPWQRIGARPVPPVPLVDLTGAPDPGEALKAWTHARVHTPMDPAEGEVQRHAVLRLGPEHHVWCWQLHHIVSDGVGTLLLVRRAAEVYGALAAGRTPPPSPFGRLDALVEEDRAYRASPAFAEDRRYWRAVCADLADVPGFSDAARPPAGVALRETWSADGGLRERLAAAARDLGVPWPRVVIAAFAAYTGLVTGAPEAVLGLPVSNRRGAAATTPGMVSTIVPLRVPCAPDDTFRTVLGRACAAIDAGRAHRRHRLEDLRRDRRARHGDDRVFGPVANVMSLDADVPFGPCATRLRNHAPGPVEDFMLGAYATPQELTLTLDANAALHDPAGLADHRRRFDSFLRRVLAAPDRPLGAVGVLGDEERRELVRIRPRRAPADGPATLVDAFRAQARRTPGATAVSCGPDALTYAELEARAERLARLLRRRGCGPGRLVAVRLPPSADLVVALLGVLASGAAYLPVDPEHPPDRIRALLADARPALLLGAADGPPVPDLPVLPFPEHDDPSGTPADDSSGAPGGESGRPPAPDDAAYVIHTSGSTGRPKGVVVPHRNVLDLFDAARELFDLRAGDVWSLAHSFAFDFSVWELWGPLLHGGRLVVVPQDVRRAPDRLLRLLADEGVTVLSRTPSAFQQLTDAYRAAPDAPRPPLRYVVLGGEALDPRRLAEWYALHPGGGPELVNMYGITETTVHASHLALDPSHAAARGGSPVGRALPGLGLYVLDARLRPVPPGVTGEVYVAGAQLACGYLDRPGLTAERFVADPFGPPGTRMYRSGDLARRTPEGLLRYEGRADDQVKVRGFRIEPGEVEAALRALPSVAACRVVVREDAVGDTVLAAYVVPAGPAAPDPAALRRALARRLPAHMVPATVTPVDRIPLTPNGKLDRRALPAPTAAPTGGAAPATPAERLVADVFREVLGVPAVGAHDDFFALGGDSFKAVRAARRLGRGTDVLDVFQHPTPATLSLRLHRPTPPTSRILRLLTPHGPGNEPADGTTYEPENGTAGQAGTPAGGTPTGDGPAPLALVCVPYGGGTAAAYHPLAAALGPAVATWSAALPGHDPTRPGEPLLGLEETADLIAEEICRTLDGPFAVYGHCAGTALAVAVARRTERRGRRPEAVFLGGALPSAAPEAELEHALALSADGLYARMKALGGFDGVLDEADLRTVLAVLRHDMTQGLRFQIDTERNDPPLLEAPLVVVLGDDDAATPDHAHAYTGWKRYAARVELAEIPGGGHYFVTHRPRALAAVVTDRLAAHRRPGGPAEEH</sequence>
<dbReference type="FunFam" id="3.30.300.30:FF:000010">
    <property type="entry name" value="Enterobactin synthetase component F"/>
    <property type="match status" value="1"/>
</dbReference>
<dbReference type="GO" id="GO:0003824">
    <property type="term" value="F:catalytic activity"/>
    <property type="evidence" value="ECO:0007669"/>
    <property type="project" value="InterPro"/>
</dbReference>
<dbReference type="SUPFAM" id="SSF53474">
    <property type="entry name" value="alpha/beta-Hydrolases"/>
    <property type="match status" value="1"/>
</dbReference>
<dbReference type="InterPro" id="IPR009081">
    <property type="entry name" value="PP-bd_ACP"/>
</dbReference>
<dbReference type="InterPro" id="IPR010071">
    <property type="entry name" value="AA_adenyl_dom"/>
</dbReference>
<evidence type="ECO:0000256" key="1">
    <source>
        <dbReference type="ARBA" id="ARBA00001957"/>
    </source>
</evidence>
<dbReference type="PANTHER" id="PTHR45527:SF14">
    <property type="entry name" value="PLIPASTATIN SYNTHASE SUBUNIT B"/>
    <property type="match status" value="1"/>
</dbReference>
<comment type="cofactor">
    <cofactor evidence="1">
        <name>pantetheine 4'-phosphate</name>
        <dbReference type="ChEBI" id="CHEBI:47942"/>
    </cofactor>
</comment>
<dbReference type="RefSeq" id="WP_189975610.1">
    <property type="nucleotide sequence ID" value="NZ_BMUL01000003.1"/>
</dbReference>
<dbReference type="GO" id="GO:0008610">
    <property type="term" value="P:lipid biosynthetic process"/>
    <property type="evidence" value="ECO:0007669"/>
    <property type="project" value="UniProtKB-ARBA"/>
</dbReference>
<feature type="region of interest" description="Disordered" evidence="4">
    <location>
        <begin position="570"/>
        <end position="620"/>
    </location>
</feature>
<proteinExistence type="predicted"/>
<dbReference type="InterPro" id="IPR045851">
    <property type="entry name" value="AMP-bd_C_sf"/>
</dbReference>
<dbReference type="Gene3D" id="3.40.50.12780">
    <property type="entry name" value="N-terminal domain of ligase-like"/>
    <property type="match status" value="1"/>
</dbReference>
<dbReference type="InterPro" id="IPR020845">
    <property type="entry name" value="AMP-binding_CS"/>
</dbReference>
<evidence type="ECO:0000313" key="7">
    <source>
        <dbReference type="EMBL" id="GHA72349.1"/>
    </source>
</evidence>
<dbReference type="InterPro" id="IPR025110">
    <property type="entry name" value="AMP-bd_C"/>
</dbReference>
<keyword evidence="3" id="KW-0597">Phosphoprotein</keyword>
<dbReference type="GO" id="GO:0044550">
    <property type="term" value="P:secondary metabolite biosynthetic process"/>
    <property type="evidence" value="ECO:0007669"/>
    <property type="project" value="UniProtKB-ARBA"/>
</dbReference>
<name>A0A918W611_9ACTN</name>
<evidence type="ECO:0000259" key="5">
    <source>
        <dbReference type="SMART" id="SM00823"/>
    </source>
</evidence>
<dbReference type="InterPro" id="IPR020802">
    <property type="entry name" value="TesA-like"/>
</dbReference>
<evidence type="ECO:0000259" key="6">
    <source>
        <dbReference type="SMART" id="SM00824"/>
    </source>
</evidence>
<protein>
    <recommendedName>
        <fullName evidence="9">Amino acid adenylation domain-containing protein</fullName>
    </recommendedName>
</protein>
<dbReference type="Gene3D" id="3.40.50.1820">
    <property type="entry name" value="alpha/beta hydrolase"/>
    <property type="match status" value="1"/>
</dbReference>
<keyword evidence="2" id="KW-0596">Phosphopantetheine</keyword>
<feature type="compositionally biased region" description="Low complexity" evidence="4">
    <location>
        <begin position="964"/>
        <end position="977"/>
    </location>
</feature>
<dbReference type="InterPro" id="IPR000873">
    <property type="entry name" value="AMP-dep_synth/lig_dom"/>
</dbReference>
<organism evidence="7 8">
    <name type="scientific">Streptomyces termitum</name>
    <dbReference type="NCBI Taxonomy" id="67368"/>
    <lineage>
        <taxon>Bacteria</taxon>
        <taxon>Bacillati</taxon>
        <taxon>Actinomycetota</taxon>
        <taxon>Actinomycetes</taxon>
        <taxon>Kitasatosporales</taxon>
        <taxon>Streptomycetaceae</taxon>
        <taxon>Streptomyces</taxon>
    </lineage>
</organism>
<dbReference type="Pfam" id="PF00975">
    <property type="entry name" value="Thioesterase"/>
    <property type="match status" value="1"/>
</dbReference>
<dbReference type="Pfam" id="PF13193">
    <property type="entry name" value="AMP-binding_C"/>
    <property type="match status" value="1"/>
</dbReference>
<dbReference type="GO" id="GO:0043041">
    <property type="term" value="P:amino acid activation for nonribosomal peptide biosynthetic process"/>
    <property type="evidence" value="ECO:0007669"/>
    <property type="project" value="TreeGrafter"/>
</dbReference>
<dbReference type="Gene3D" id="3.30.559.30">
    <property type="entry name" value="Nonribosomal peptide synthetase, condensation domain"/>
    <property type="match status" value="1"/>
</dbReference>
<comment type="caution">
    <text evidence="7">The sequence shown here is derived from an EMBL/GenBank/DDBJ whole genome shotgun (WGS) entry which is preliminary data.</text>
</comment>
<dbReference type="FunFam" id="3.40.50.12780:FF:000012">
    <property type="entry name" value="Non-ribosomal peptide synthetase"/>
    <property type="match status" value="1"/>
</dbReference>
<dbReference type="InterPro" id="IPR023213">
    <property type="entry name" value="CAT-like_dom_sf"/>
</dbReference>
<dbReference type="InterPro" id="IPR042099">
    <property type="entry name" value="ANL_N_sf"/>
</dbReference>
<dbReference type="Gene3D" id="1.10.1200.10">
    <property type="entry name" value="ACP-like"/>
    <property type="match status" value="1"/>
</dbReference>
<feature type="region of interest" description="Disordered" evidence="4">
    <location>
        <begin position="1056"/>
        <end position="1090"/>
    </location>
</feature>
<dbReference type="Pfam" id="PF00550">
    <property type="entry name" value="PP-binding"/>
    <property type="match status" value="1"/>
</dbReference>
<dbReference type="FunFam" id="3.40.50.980:FF:000002">
    <property type="entry name" value="Enterobactin synthetase component F"/>
    <property type="match status" value="1"/>
</dbReference>
<dbReference type="SUPFAM" id="SSF52777">
    <property type="entry name" value="CoA-dependent acyltransferases"/>
    <property type="match status" value="2"/>
</dbReference>
<dbReference type="CDD" id="cd17643">
    <property type="entry name" value="A_NRPS_Cytc1-like"/>
    <property type="match status" value="1"/>
</dbReference>
<gene>
    <name evidence="7" type="ORF">GCM10010305_13250</name>
</gene>
<dbReference type="Gene3D" id="3.30.300.30">
    <property type="match status" value="1"/>
</dbReference>
<dbReference type="SMART" id="SM00823">
    <property type="entry name" value="PKS_PP"/>
    <property type="match status" value="1"/>
</dbReference>
<dbReference type="SMART" id="SM00824">
    <property type="entry name" value="PKS_TE"/>
    <property type="match status" value="1"/>
</dbReference>
<dbReference type="PANTHER" id="PTHR45527">
    <property type="entry name" value="NONRIBOSOMAL PEPTIDE SYNTHETASE"/>
    <property type="match status" value="1"/>
</dbReference>
<feature type="domain" description="Thioesterase TesA-like" evidence="6">
    <location>
        <begin position="1100"/>
        <end position="1290"/>
    </location>
</feature>
<dbReference type="Pfam" id="PF00501">
    <property type="entry name" value="AMP-binding"/>
    <property type="match status" value="1"/>
</dbReference>
<dbReference type="EMBL" id="BMUL01000003">
    <property type="protein sequence ID" value="GHA72349.1"/>
    <property type="molecule type" value="Genomic_DNA"/>
</dbReference>
<reference evidence="7" key="1">
    <citation type="journal article" date="2014" name="Int. J. Syst. Evol. Microbiol.">
        <title>Complete genome sequence of Corynebacterium casei LMG S-19264T (=DSM 44701T), isolated from a smear-ripened cheese.</title>
        <authorList>
            <consortium name="US DOE Joint Genome Institute (JGI-PGF)"/>
            <person name="Walter F."/>
            <person name="Albersmeier A."/>
            <person name="Kalinowski J."/>
            <person name="Ruckert C."/>
        </authorList>
    </citation>
    <scope>NUCLEOTIDE SEQUENCE</scope>
    <source>
        <strain evidence="7">JCM 4518</strain>
    </source>
</reference>
<dbReference type="Gene3D" id="3.30.559.10">
    <property type="entry name" value="Chloramphenicol acetyltransferase-like domain"/>
    <property type="match status" value="1"/>
</dbReference>
<feature type="domain" description="Polyketide synthase-like phosphopantetheine-binding" evidence="5">
    <location>
        <begin position="981"/>
        <end position="1046"/>
    </location>
</feature>
<dbReference type="InterPro" id="IPR001031">
    <property type="entry name" value="Thioesterase"/>
</dbReference>
<keyword evidence="8" id="KW-1185">Reference proteome</keyword>
<feature type="region of interest" description="Disordered" evidence="4">
    <location>
        <begin position="948"/>
        <end position="977"/>
    </location>
</feature>
<dbReference type="InterPro" id="IPR001242">
    <property type="entry name" value="Condensation_dom"/>
</dbReference>
<dbReference type="InterPro" id="IPR036736">
    <property type="entry name" value="ACP-like_sf"/>
</dbReference>
<evidence type="ECO:0008006" key="9">
    <source>
        <dbReference type="Google" id="ProtNLM"/>
    </source>
</evidence>
<dbReference type="Pfam" id="PF00668">
    <property type="entry name" value="Condensation"/>
    <property type="match status" value="1"/>
</dbReference>
<evidence type="ECO:0000256" key="4">
    <source>
        <dbReference type="SAM" id="MobiDB-lite"/>
    </source>
</evidence>
<dbReference type="GO" id="GO:0017000">
    <property type="term" value="P:antibiotic biosynthetic process"/>
    <property type="evidence" value="ECO:0007669"/>
    <property type="project" value="UniProtKB-ARBA"/>
</dbReference>
<reference evidence="7" key="2">
    <citation type="submission" date="2020-09" db="EMBL/GenBank/DDBJ databases">
        <authorList>
            <person name="Sun Q."/>
            <person name="Ohkuma M."/>
        </authorList>
    </citation>
    <scope>NUCLEOTIDE SEQUENCE</scope>
    <source>
        <strain evidence="7">JCM 4518</strain>
    </source>
</reference>
<dbReference type="InterPro" id="IPR020806">
    <property type="entry name" value="PKS_PP-bd"/>
</dbReference>
<dbReference type="InterPro" id="IPR029058">
    <property type="entry name" value="AB_hydrolase_fold"/>
</dbReference>